<evidence type="ECO:0000313" key="3">
    <source>
        <dbReference type="EMBL" id="OXV08186.1"/>
    </source>
</evidence>
<accession>A0A232LVP1</accession>
<name>A0A232LVP1_9EURO</name>
<feature type="compositionally biased region" description="Polar residues" evidence="1">
    <location>
        <begin position="173"/>
        <end position="194"/>
    </location>
</feature>
<dbReference type="Gene3D" id="1.20.58.160">
    <property type="match status" value="1"/>
</dbReference>
<gene>
    <name evidence="3" type="ORF">Egran_04051</name>
</gene>
<dbReference type="Proteomes" id="UP000243515">
    <property type="component" value="Unassembled WGS sequence"/>
</dbReference>
<protein>
    <recommendedName>
        <fullName evidence="2">GAT domain-containing protein</fullName>
    </recommendedName>
</protein>
<dbReference type="GO" id="GO:0035091">
    <property type="term" value="F:phosphatidylinositol binding"/>
    <property type="evidence" value="ECO:0007669"/>
    <property type="project" value="InterPro"/>
</dbReference>
<dbReference type="InterPro" id="IPR008942">
    <property type="entry name" value="ENTH_VHS"/>
</dbReference>
<dbReference type="OrthoDB" id="5393057at2759"/>
<evidence type="ECO:0000313" key="4">
    <source>
        <dbReference type="Proteomes" id="UP000243515"/>
    </source>
</evidence>
<proteinExistence type="predicted"/>
<dbReference type="Pfam" id="PF03127">
    <property type="entry name" value="GAT"/>
    <property type="match status" value="1"/>
</dbReference>
<dbReference type="SUPFAM" id="SSF48464">
    <property type="entry name" value="ENTH/VHS domain"/>
    <property type="match status" value="1"/>
</dbReference>
<evidence type="ECO:0000259" key="2">
    <source>
        <dbReference type="PROSITE" id="PS50909"/>
    </source>
</evidence>
<evidence type="ECO:0000256" key="1">
    <source>
        <dbReference type="SAM" id="MobiDB-lite"/>
    </source>
</evidence>
<dbReference type="PROSITE" id="PS50909">
    <property type="entry name" value="GAT"/>
    <property type="match status" value="1"/>
</dbReference>
<dbReference type="CDD" id="cd21383">
    <property type="entry name" value="GAT_GGA_Tom1-like"/>
    <property type="match status" value="1"/>
</dbReference>
<feature type="compositionally biased region" description="Polar residues" evidence="1">
    <location>
        <begin position="369"/>
        <end position="385"/>
    </location>
</feature>
<reference evidence="3 4" key="1">
    <citation type="journal article" date="2015" name="Environ. Microbiol.">
        <title>Metagenome sequence of Elaphomyces granulatus from sporocarp tissue reveals Ascomycota ectomycorrhizal fingerprints of genome expansion and a Proteobacteria-rich microbiome.</title>
        <authorList>
            <person name="Quandt C.A."/>
            <person name="Kohler A."/>
            <person name="Hesse C.N."/>
            <person name="Sharpton T.J."/>
            <person name="Martin F."/>
            <person name="Spatafora J.W."/>
        </authorList>
    </citation>
    <scope>NUCLEOTIDE SEQUENCE [LARGE SCALE GENOMIC DNA]</scope>
    <source>
        <strain evidence="3 4">OSC145934</strain>
    </source>
</reference>
<dbReference type="GO" id="GO:0043130">
    <property type="term" value="F:ubiquitin binding"/>
    <property type="evidence" value="ECO:0007669"/>
    <property type="project" value="InterPro"/>
</dbReference>
<feature type="region of interest" description="Disordered" evidence="1">
    <location>
        <begin position="367"/>
        <end position="401"/>
    </location>
</feature>
<dbReference type="SUPFAM" id="SSF89009">
    <property type="entry name" value="GAT-like domain"/>
    <property type="match status" value="1"/>
</dbReference>
<keyword evidence="4" id="KW-1185">Reference proteome</keyword>
<dbReference type="InterPro" id="IPR004152">
    <property type="entry name" value="GAT_dom"/>
</dbReference>
<dbReference type="Gene3D" id="1.25.40.90">
    <property type="match status" value="1"/>
</dbReference>
<dbReference type="EMBL" id="NPHW01004268">
    <property type="protein sequence ID" value="OXV08186.1"/>
    <property type="molecule type" value="Genomic_DNA"/>
</dbReference>
<dbReference type="AlphaFoldDB" id="A0A232LVP1"/>
<sequence length="401" mass="44015">MKRIIGTWNRQKSLRLTRSDPVYPDGSPEAILLKEVTAFCESGNGPNQGRDDYLHLPAIVEAAESSANAAREAALRIRKYLSNPAKSQGYVQYNAIMLIRILSDNPGHTFTRNIDSKFVATVKELLREGLDASVHHILRETLTIFETQKTGDGDLAPLIAMWKHEKKRPAQQPHAQPNWQPGPNMAPQQNTTRPSRPGTLPPPDELASRVSEAKTTATLLIQLIQSTPSNEIPSNDLIKEFSDRCQSASRSLQGFMQCKNPPPDDNTLLTLIETNDQLSVATSKYQRAVLTGRKAQEVGNSSSPPLDGGISTVYMRQAPSPLAAQPEVGPVPEPPPLRTAASTRNGNIRYQYNPDEFQVQNPFADGQVASDSTDEISTISGGQNNKTDHGLFHRGTGRLFP</sequence>
<feature type="region of interest" description="Disordered" evidence="1">
    <location>
        <begin position="165"/>
        <end position="207"/>
    </location>
</feature>
<dbReference type="InterPro" id="IPR038425">
    <property type="entry name" value="GAT_sf"/>
</dbReference>
<feature type="region of interest" description="Disordered" evidence="1">
    <location>
        <begin position="323"/>
        <end position="342"/>
    </location>
</feature>
<organism evidence="3 4">
    <name type="scientific">Elaphomyces granulatus</name>
    <dbReference type="NCBI Taxonomy" id="519963"/>
    <lineage>
        <taxon>Eukaryota</taxon>
        <taxon>Fungi</taxon>
        <taxon>Dikarya</taxon>
        <taxon>Ascomycota</taxon>
        <taxon>Pezizomycotina</taxon>
        <taxon>Eurotiomycetes</taxon>
        <taxon>Eurotiomycetidae</taxon>
        <taxon>Eurotiales</taxon>
        <taxon>Elaphomycetaceae</taxon>
        <taxon>Elaphomyces</taxon>
    </lineage>
</organism>
<feature type="domain" description="GAT" evidence="2">
    <location>
        <begin position="201"/>
        <end position="290"/>
    </location>
</feature>
<comment type="caution">
    <text evidence="3">The sequence shown here is derived from an EMBL/GenBank/DDBJ whole genome shotgun (WGS) entry which is preliminary data.</text>
</comment>